<dbReference type="PaxDb" id="29760-VIT_11s0149g00180.t01"/>
<accession>F6HCK6</accession>
<dbReference type="InParanoid" id="F6HCK6"/>
<organism evidence="1 2">
    <name type="scientific">Vitis vinifera</name>
    <name type="common">Grape</name>
    <dbReference type="NCBI Taxonomy" id="29760"/>
    <lineage>
        <taxon>Eukaryota</taxon>
        <taxon>Viridiplantae</taxon>
        <taxon>Streptophyta</taxon>
        <taxon>Embryophyta</taxon>
        <taxon>Tracheophyta</taxon>
        <taxon>Spermatophyta</taxon>
        <taxon>Magnoliopsida</taxon>
        <taxon>eudicotyledons</taxon>
        <taxon>Gunneridae</taxon>
        <taxon>Pentapetalae</taxon>
        <taxon>rosids</taxon>
        <taxon>Vitales</taxon>
        <taxon>Vitaceae</taxon>
        <taxon>Viteae</taxon>
        <taxon>Vitis</taxon>
    </lineage>
</organism>
<gene>
    <name evidence="1" type="ordered locus">VIT_11s0149g00180</name>
</gene>
<sequence>MKVTADIRVSDSEEDMYKRPGLLSLSFLAVSSSQILDANQLGPLLRNIIVTELPTSATVRRFSDFIATYGFVDLLVEGGKSI</sequence>
<protein>
    <submittedName>
        <fullName evidence="1">Uncharacterized protein</fullName>
    </submittedName>
</protein>
<dbReference type="AlphaFoldDB" id="F6HCK6"/>
<proteinExistence type="predicted"/>
<dbReference type="EMBL" id="FN595516">
    <property type="protein sequence ID" value="CCB49951.1"/>
    <property type="molecule type" value="Genomic_DNA"/>
</dbReference>
<reference evidence="2" key="1">
    <citation type="journal article" date="2007" name="Nature">
        <title>The grapevine genome sequence suggests ancestral hexaploidization in major angiosperm phyla.</title>
        <authorList>
            <consortium name="The French-Italian Public Consortium for Grapevine Genome Characterization."/>
            <person name="Jaillon O."/>
            <person name="Aury J.-M."/>
            <person name="Noel B."/>
            <person name="Policriti A."/>
            <person name="Clepet C."/>
            <person name="Casagrande A."/>
            <person name="Choisne N."/>
            <person name="Aubourg S."/>
            <person name="Vitulo N."/>
            <person name="Jubin C."/>
            <person name="Vezzi A."/>
            <person name="Legeai F."/>
            <person name="Hugueney P."/>
            <person name="Dasilva C."/>
            <person name="Horner D."/>
            <person name="Mica E."/>
            <person name="Jublot D."/>
            <person name="Poulain J."/>
            <person name="Bruyere C."/>
            <person name="Billault A."/>
            <person name="Segurens B."/>
            <person name="Gouyvenoux M."/>
            <person name="Ugarte E."/>
            <person name="Cattonaro F."/>
            <person name="Anthouard V."/>
            <person name="Vico V."/>
            <person name="Del Fabbro C."/>
            <person name="Alaux M."/>
            <person name="Di Gaspero G."/>
            <person name="Dumas V."/>
            <person name="Felice N."/>
            <person name="Paillard S."/>
            <person name="Juman I."/>
            <person name="Moroldo M."/>
            <person name="Scalabrin S."/>
            <person name="Canaguier A."/>
            <person name="Le Clainche I."/>
            <person name="Malacrida G."/>
            <person name="Durand E."/>
            <person name="Pesole G."/>
            <person name="Laucou V."/>
            <person name="Chatelet P."/>
            <person name="Merdinoglu D."/>
            <person name="Delledonne M."/>
            <person name="Pezzotti M."/>
            <person name="Lecharny A."/>
            <person name="Scarpelli C."/>
            <person name="Artiguenave F."/>
            <person name="Pe M.E."/>
            <person name="Valle G."/>
            <person name="Morgante M."/>
            <person name="Caboche M."/>
            <person name="Adam-Blondon A.-F."/>
            <person name="Weissenbach J."/>
            <person name="Quetier F."/>
            <person name="Wincker P."/>
        </authorList>
    </citation>
    <scope>NUCLEOTIDE SEQUENCE [LARGE SCALE GENOMIC DNA]</scope>
    <source>
        <strain evidence="2">cv. Pinot noir / PN40024</strain>
    </source>
</reference>
<name>F6HCK6_VITVI</name>
<dbReference type="HOGENOM" id="CLU_2563063_0_0_1"/>
<keyword evidence="2" id="KW-1185">Reference proteome</keyword>
<dbReference type="Proteomes" id="UP000009183">
    <property type="component" value="Chromosome 11"/>
</dbReference>
<evidence type="ECO:0000313" key="2">
    <source>
        <dbReference type="Proteomes" id="UP000009183"/>
    </source>
</evidence>
<evidence type="ECO:0000313" key="1">
    <source>
        <dbReference type="EMBL" id="CCB49951.1"/>
    </source>
</evidence>